<dbReference type="PANTHER" id="PTHR22594">
    <property type="entry name" value="ASPARTYL/LYSYL-TRNA SYNTHETASE"/>
    <property type="match status" value="1"/>
</dbReference>
<evidence type="ECO:0000256" key="12">
    <source>
        <dbReference type="ARBA" id="ARBA00047844"/>
    </source>
</evidence>
<name>A0A158Q2U9_DRAME</name>
<dbReference type="CDD" id="cd04323">
    <property type="entry name" value="AsnRS_cyto_like_N"/>
    <property type="match status" value="1"/>
</dbReference>
<dbReference type="SUPFAM" id="SSF50249">
    <property type="entry name" value="Nucleic acid-binding proteins"/>
    <property type="match status" value="1"/>
</dbReference>
<dbReference type="Pfam" id="PF01336">
    <property type="entry name" value="tRNA_anti-codon"/>
    <property type="match status" value="1"/>
</dbReference>
<proteinExistence type="inferred from homology"/>
<protein>
    <recommendedName>
        <fullName evidence="11">Asparagine--tRNA ligase, cytoplasmic</fullName>
        <ecNumber evidence="3">6.1.1.22</ecNumber>
    </recommendedName>
    <alternativeName>
        <fullName evidence="10">Asparaginyl-tRNA synthetase</fullName>
    </alternativeName>
</protein>
<evidence type="ECO:0000313" key="14">
    <source>
        <dbReference type="EMBL" id="VDN55260.1"/>
    </source>
</evidence>
<dbReference type="EMBL" id="UYYG01001152">
    <property type="protein sequence ID" value="VDN55260.1"/>
    <property type="molecule type" value="Genomic_DNA"/>
</dbReference>
<organism evidence="15 17">
    <name type="scientific">Dracunculus medinensis</name>
    <name type="common">Guinea worm</name>
    <dbReference type="NCBI Taxonomy" id="318479"/>
    <lineage>
        <taxon>Eukaryota</taxon>
        <taxon>Metazoa</taxon>
        <taxon>Ecdysozoa</taxon>
        <taxon>Nematoda</taxon>
        <taxon>Chromadorea</taxon>
        <taxon>Rhabditida</taxon>
        <taxon>Spirurina</taxon>
        <taxon>Dracunculoidea</taxon>
        <taxon>Dracunculidae</taxon>
        <taxon>Dracunculus</taxon>
    </lineage>
</organism>
<dbReference type="InterPro" id="IPR045864">
    <property type="entry name" value="aa-tRNA-synth_II/BPL/LPL"/>
</dbReference>
<reference evidence="17" key="1">
    <citation type="submission" date="2016-04" db="UniProtKB">
        <authorList>
            <consortium name="WormBaseParasite"/>
        </authorList>
    </citation>
    <scope>IDENTIFICATION</scope>
</reference>
<comment type="similarity">
    <text evidence="2">Belongs to the class-II aminoacyl-tRNA synthetase family.</text>
</comment>
<evidence type="ECO:0000259" key="13">
    <source>
        <dbReference type="PROSITE" id="PS50862"/>
    </source>
</evidence>
<dbReference type="GO" id="GO:0003676">
    <property type="term" value="F:nucleic acid binding"/>
    <property type="evidence" value="ECO:0007669"/>
    <property type="project" value="InterPro"/>
</dbReference>
<dbReference type="AlphaFoldDB" id="A0A158Q2U9"/>
<dbReference type="InterPro" id="IPR004522">
    <property type="entry name" value="Asn-tRNA-ligase"/>
</dbReference>
<dbReference type="PRINTS" id="PR01042">
    <property type="entry name" value="TRNASYNTHASP"/>
</dbReference>
<dbReference type="PANTHER" id="PTHR22594:SF16">
    <property type="entry name" value="ASPARAGINE--TRNA LIGASE, CYTOPLASMIC"/>
    <property type="match status" value="1"/>
</dbReference>
<dbReference type="NCBIfam" id="TIGR00457">
    <property type="entry name" value="asnS"/>
    <property type="match status" value="1"/>
</dbReference>
<dbReference type="STRING" id="318479.A0A158Q2U9"/>
<keyword evidence="7" id="KW-0067">ATP-binding</keyword>
<dbReference type="GO" id="GO:0006421">
    <property type="term" value="P:asparaginyl-tRNA aminoacylation"/>
    <property type="evidence" value="ECO:0007669"/>
    <property type="project" value="InterPro"/>
</dbReference>
<dbReference type="SUPFAM" id="SSF55681">
    <property type="entry name" value="Class II aaRS and biotin synthetases"/>
    <property type="match status" value="1"/>
</dbReference>
<comment type="catalytic activity">
    <reaction evidence="12">
        <text>tRNA(Asn) + L-asparagine + ATP = L-asparaginyl-tRNA(Asn) + AMP + diphosphate + H(+)</text>
        <dbReference type="Rhea" id="RHEA:11180"/>
        <dbReference type="Rhea" id="RHEA-COMP:9659"/>
        <dbReference type="Rhea" id="RHEA-COMP:9674"/>
        <dbReference type="ChEBI" id="CHEBI:15378"/>
        <dbReference type="ChEBI" id="CHEBI:30616"/>
        <dbReference type="ChEBI" id="CHEBI:33019"/>
        <dbReference type="ChEBI" id="CHEBI:58048"/>
        <dbReference type="ChEBI" id="CHEBI:78442"/>
        <dbReference type="ChEBI" id="CHEBI:78515"/>
        <dbReference type="ChEBI" id="CHEBI:456215"/>
        <dbReference type="EC" id="6.1.1.22"/>
    </reaction>
</comment>
<evidence type="ECO:0000256" key="4">
    <source>
        <dbReference type="ARBA" id="ARBA00022490"/>
    </source>
</evidence>
<dbReference type="InterPro" id="IPR002312">
    <property type="entry name" value="Asp/Asn-tRNA-synth_IIb"/>
</dbReference>
<keyword evidence="16" id="KW-1185">Reference proteome</keyword>
<reference evidence="14 16" key="2">
    <citation type="submission" date="2018-11" db="EMBL/GenBank/DDBJ databases">
        <authorList>
            <consortium name="Pathogen Informatics"/>
        </authorList>
    </citation>
    <scope>NUCLEOTIDE SEQUENCE [LARGE SCALE GENOMIC DNA]</scope>
</reference>
<evidence type="ECO:0000256" key="2">
    <source>
        <dbReference type="ARBA" id="ARBA00008226"/>
    </source>
</evidence>
<evidence type="ECO:0000313" key="17">
    <source>
        <dbReference type="WBParaSite" id="DME_0000087301-mRNA-1"/>
    </source>
</evidence>
<evidence type="ECO:0000256" key="1">
    <source>
        <dbReference type="ARBA" id="ARBA00004496"/>
    </source>
</evidence>
<dbReference type="FunFam" id="3.30.930.10:FF:000040">
    <property type="entry name" value="Asparagine--tRNA ligase, cytoplasmic"/>
    <property type="match status" value="1"/>
</dbReference>
<evidence type="ECO:0000256" key="11">
    <source>
        <dbReference type="ARBA" id="ARBA00039867"/>
    </source>
</evidence>
<dbReference type="InterPro" id="IPR004364">
    <property type="entry name" value="Aa-tRNA-synt_II"/>
</dbReference>
<evidence type="ECO:0000313" key="16">
    <source>
        <dbReference type="Proteomes" id="UP000274756"/>
    </source>
</evidence>
<sequence>MSSAVYICPEIGCDSNDGSEERPVRTLLQAMIISNSYNGNFLIRTEKEGIKSWEPASKTALKKNQKRFEQEIKKLEKAEAKTKIVEATMLATLEEAKKIRISEDPSLPKVRSIKIRDALSHRNERVCVSAWVHRLRRQGKSLMFLVLRDGSGFLQAVLSDKLCQTYDAIMLTTESTVKVSGTVKVLPRGKSAPGGHELIADYWELIGLAPAGGIDNVLNEEASVDTMLDNRHLVIRGENASAVLLIRAAVMRAMREHFYVAHYIEVVPPTLVQTQVEGGSTLFNLDYYGEPSYLTQSSQLYLETCIPSMGDVYCMIQSYRAEKSKTRRHLSEYLHLEAECPFITLEELMEKIEDLICDVVDRIMNDSVSKALMDQINPTFKVPERPFLRMQYKDAIKWLQEHDVKNEHNEAFEYGMDIAEAAERHMTDTINKPIFLHHFPAAIKAFYMKRDPEDNLLTESVDLLMPSVGEIVGGGMRIIEENALIEAFKGAQINTSPYYWYIDQRKYGTCSHGGYGLGVERFVCWLTNTHHIRDVCLYPRFVGRCAP</sequence>
<gene>
    <name evidence="14" type="ORF">DME_LOCUS5233</name>
</gene>
<evidence type="ECO:0000256" key="7">
    <source>
        <dbReference type="ARBA" id="ARBA00022840"/>
    </source>
</evidence>
<dbReference type="InterPro" id="IPR048952">
    <property type="entry name" value="AsnRS_N"/>
</dbReference>
<feature type="domain" description="Aminoacyl-transfer RNA synthetases class-II family profile" evidence="13">
    <location>
        <begin position="246"/>
        <end position="539"/>
    </location>
</feature>
<evidence type="ECO:0000256" key="6">
    <source>
        <dbReference type="ARBA" id="ARBA00022741"/>
    </source>
</evidence>
<dbReference type="Proteomes" id="UP000274756">
    <property type="component" value="Unassembled WGS sequence"/>
</dbReference>
<dbReference type="Gene3D" id="3.30.930.10">
    <property type="entry name" value="Bira Bifunctional Protein, Domain 2"/>
    <property type="match status" value="1"/>
</dbReference>
<dbReference type="GO" id="GO:0005737">
    <property type="term" value="C:cytoplasm"/>
    <property type="evidence" value="ECO:0007669"/>
    <property type="project" value="UniProtKB-SubCell"/>
</dbReference>
<dbReference type="GO" id="GO:0004816">
    <property type="term" value="F:asparagine-tRNA ligase activity"/>
    <property type="evidence" value="ECO:0007669"/>
    <property type="project" value="UniProtKB-EC"/>
</dbReference>
<dbReference type="Gene3D" id="2.40.50.140">
    <property type="entry name" value="Nucleic acid-binding proteins"/>
    <property type="match status" value="1"/>
</dbReference>
<dbReference type="Pfam" id="PF20917">
    <property type="entry name" value="AsnRS_N"/>
    <property type="match status" value="1"/>
</dbReference>
<dbReference type="Gene3D" id="3.30.1910.20">
    <property type="entry name" value="asparaginyl-tRNA synthetase, N-terminal domain"/>
    <property type="match status" value="1"/>
</dbReference>
<dbReference type="InterPro" id="IPR012340">
    <property type="entry name" value="NA-bd_OB-fold"/>
</dbReference>
<dbReference type="InterPro" id="IPR004365">
    <property type="entry name" value="NA-bd_OB_tRNA"/>
</dbReference>
<evidence type="ECO:0000256" key="3">
    <source>
        <dbReference type="ARBA" id="ARBA00012816"/>
    </source>
</evidence>
<evidence type="ECO:0000256" key="8">
    <source>
        <dbReference type="ARBA" id="ARBA00022917"/>
    </source>
</evidence>
<evidence type="ECO:0000256" key="10">
    <source>
        <dbReference type="ARBA" id="ARBA00029886"/>
    </source>
</evidence>
<evidence type="ECO:0000313" key="15">
    <source>
        <dbReference type="Proteomes" id="UP000038040"/>
    </source>
</evidence>
<evidence type="ECO:0000256" key="9">
    <source>
        <dbReference type="ARBA" id="ARBA00023146"/>
    </source>
</evidence>
<dbReference type="WBParaSite" id="DME_0000087301-mRNA-1">
    <property type="protein sequence ID" value="DME_0000087301-mRNA-1"/>
    <property type="gene ID" value="DME_0000087301"/>
</dbReference>
<dbReference type="Pfam" id="PF00152">
    <property type="entry name" value="tRNA-synt_2"/>
    <property type="match status" value="1"/>
</dbReference>
<dbReference type="CDD" id="cd00776">
    <property type="entry name" value="AsxRS_core"/>
    <property type="match status" value="1"/>
</dbReference>
<keyword evidence="8" id="KW-0648">Protein biosynthesis</keyword>
<comment type="subcellular location">
    <subcellularLocation>
        <location evidence="1">Cytoplasm</location>
    </subcellularLocation>
</comment>
<dbReference type="OrthoDB" id="1931232at2759"/>
<dbReference type="EC" id="6.1.1.22" evidence="3"/>
<dbReference type="PROSITE" id="PS50862">
    <property type="entry name" value="AA_TRNA_LIGASE_II"/>
    <property type="match status" value="1"/>
</dbReference>
<evidence type="ECO:0000256" key="5">
    <source>
        <dbReference type="ARBA" id="ARBA00022598"/>
    </source>
</evidence>
<dbReference type="GO" id="GO:0005524">
    <property type="term" value="F:ATP binding"/>
    <property type="evidence" value="ECO:0007669"/>
    <property type="project" value="UniProtKB-KW"/>
</dbReference>
<accession>A0A158Q2U9</accession>
<keyword evidence="6" id="KW-0547">Nucleotide-binding</keyword>
<keyword evidence="4" id="KW-0963">Cytoplasm</keyword>
<keyword evidence="5" id="KW-0436">Ligase</keyword>
<dbReference type="FunFam" id="2.40.50.140:FF:000151">
    <property type="entry name" value="Asparagine--tRNA ligase, cytoplasmic"/>
    <property type="match status" value="1"/>
</dbReference>
<dbReference type="InterPro" id="IPR006195">
    <property type="entry name" value="aa-tRNA-synth_II"/>
</dbReference>
<keyword evidence="9" id="KW-0030">Aminoacyl-tRNA synthetase</keyword>
<dbReference type="Proteomes" id="UP000038040">
    <property type="component" value="Unplaced"/>
</dbReference>